<evidence type="ECO:0000259" key="1">
    <source>
        <dbReference type="Pfam" id="PF07179"/>
    </source>
</evidence>
<protein>
    <recommendedName>
        <fullName evidence="1">SseB protein N-terminal domain-containing protein</fullName>
    </recommendedName>
</protein>
<accession>A0A7W7GWM1</accession>
<feature type="domain" description="SseB protein N-terminal" evidence="1">
    <location>
        <begin position="20"/>
        <end position="118"/>
    </location>
</feature>
<organism evidence="2 3">
    <name type="scientific">Actinoplanes octamycinicus</name>
    <dbReference type="NCBI Taxonomy" id="135948"/>
    <lineage>
        <taxon>Bacteria</taxon>
        <taxon>Bacillati</taxon>
        <taxon>Actinomycetota</taxon>
        <taxon>Actinomycetes</taxon>
        <taxon>Micromonosporales</taxon>
        <taxon>Micromonosporaceae</taxon>
        <taxon>Actinoplanes</taxon>
    </lineage>
</organism>
<keyword evidence="3" id="KW-1185">Reference proteome</keyword>
<dbReference type="AlphaFoldDB" id="A0A7W7GWM1"/>
<dbReference type="Pfam" id="PF07179">
    <property type="entry name" value="SseB"/>
    <property type="match status" value="2"/>
</dbReference>
<reference evidence="2 3" key="1">
    <citation type="submission" date="2020-08" db="EMBL/GenBank/DDBJ databases">
        <title>Sequencing the genomes of 1000 actinobacteria strains.</title>
        <authorList>
            <person name="Klenk H.-P."/>
        </authorList>
    </citation>
    <scope>NUCLEOTIDE SEQUENCE [LARGE SCALE GENOMIC DNA]</scope>
    <source>
        <strain evidence="2 3">DSM 45809</strain>
    </source>
</reference>
<name>A0A7W7GWM1_9ACTN</name>
<evidence type="ECO:0000313" key="3">
    <source>
        <dbReference type="Proteomes" id="UP000546162"/>
    </source>
</evidence>
<sequence length="289" mass="30657">MTGAVWEPAGAVEETLLGAAVADDRQLFFQVLASSDLYLPQLSGASGPQRFVTLHAIGQVFLPVFTSVRGLAARFGHAVDGYTVTNFAELRRKWPDPDWRLAINPGTPIGAYLSVDALVQAALGELQVPTLGELAETAERDELLDAELRQRHADASYPDSPDDPAALRAAVEAGDVYGYLDRLLDANVLIPTARPADPAEILADDEFPWLPGPDATVEVFTSVEALARRHPAGTPPVVEVALAFALAMWPEGHGIAVDPDSEASFRLPADQVLALLAFEGLDGSADGGS</sequence>
<dbReference type="Proteomes" id="UP000546162">
    <property type="component" value="Unassembled WGS sequence"/>
</dbReference>
<dbReference type="RefSeq" id="WP_185040173.1">
    <property type="nucleotide sequence ID" value="NZ_BAABFG010000005.1"/>
</dbReference>
<proteinExistence type="predicted"/>
<dbReference type="InterPro" id="IPR009839">
    <property type="entry name" value="SseB_N"/>
</dbReference>
<feature type="domain" description="SseB protein N-terminal" evidence="1">
    <location>
        <begin position="165"/>
        <end position="272"/>
    </location>
</feature>
<comment type="caution">
    <text evidence="2">The sequence shown here is derived from an EMBL/GenBank/DDBJ whole genome shotgun (WGS) entry which is preliminary data.</text>
</comment>
<gene>
    <name evidence="2" type="ORF">BJY16_003118</name>
</gene>
<evidence type="ECO:0000313" key="2">
    <source>
        <dbReference type="EMBL" id="MBB4739659.1"/>
    </source>
</evidence>
<dbReference type="EMBL" id="JACHNB010000001">
    <property type="protein sequence ID" value="MBB4739659.1"/>
    <property type="molecule type" value="Genomic_DNA"/>
</dbReference>